<dbReference type="Gene3D" id="2.20.80.10">
    <property type="entry name" value="Lipovitellin-phosvitin complex, chain A, domain 4"/>
    <property type="match status" value="1"/>
</dbReference>
<comment type="caution">
    <text evidence="5">Lacks conserved residue(s) required for the propagation of feature annotation.</text>
</comment>
<accession>A0ABN8LVV3</accession>
<dbReference type="InterPro" id="IPR015255">
    <property type="entry name" value="Vitellinogen_open_b-sht"/>
</dbReference>
<evidence type="ECO:0000256" key="1">
    <source>
        <dbReference type="ARBA" id="ARBA00022729"/>
    </source>
</evidence>
<dbReference type="InterPro" id="IPR015819">
    <property type="entry name" value="Lipid_transp_b-sht_shell"/>
</dbReference>
<dbReference type="InterPro" id="IPR050733">
    <property type="entry name" value="Vitellogenin/Apolipophorin"/>
</dbReference>
<evidence type="ECO:0008006" key="10">
    <source>
        <dbReference type="Google" id="ProtNLM"/>
    </source>
</evidence>
<evidence type="ECO:0000313" key="9">
    <source>
        <dbReference type="Proteomes" id="UP001159427"/>
    </source>
</evidence>
<keyword evidence="9" id="KW-1185">Reference proteome</keyword>
<dbReference type="SMART" id="SM00216">
    <property type="entry name" value="VWD"/>
    <property type="match status" value="1"/>
</dbReference>
<dbReference type="Pfam" id="PF00094">
    <property type="entry name" value="VWD"/>
    <property type="match status" value="1"/>
</dbReference>
<dbReference type="PROSITE" id="PS51211">
    <property type="entry name" value="VITELLOGENIN"/>
    <property type="match status" value="1"/>
</dbReference>
<keyword evidence="3" id="KW-1015">Disulfide bond</keyword>
<dbReference type="Gene3D" id="2.30.230.10">
    <property type="entry name" value="Lipovitellin, beta-sheet shell regions, chain A"/>
    <property type="match status" value="1"/>
</dbReference>
<comment type="caution">
    <text evidence="8">The sequence shown here is derived from an EMBL/GenBank/DDBJ whole genome shotgun (WGS) entry which is preliminary data.</text>
</comment>
<dbReference type="InterPro" id="IPR001846">
    <property type="entry name" value="VWF_type-D"/>
</dbReference>
<gene>
    <name evidence="8" type="ORF">PEVE_00003934</name>
</gene>
<keyword evidence="2" id="KW-0758">Storage protein</keyword>
<dbReference type="InterPro" id="IPR011030">
    <property type="entry name" value="Lipovitellin_superhlx_dom"/>
</dbReference>
<dbReference type="PANTHER" id="PTHR23345">
    <property type="entry name" value="VITELLOGENIN-RELATED"/>
    <property type="match status" value="1"/>
</dbReference>
<proteinExistence type="predicted"/>
<dbReference type="SUPFAM" id="SSF56968">
    <property type="entry name" value="Lipovitellin-phosvitin complex, beta-sheet shell regions"/>
    <property type="match status" value="2"/>
</dbReference>
<feature type="domain" description="VWFD" evidence="7">
    <location>
        <begin position="1339"/>
        <end position="1519"/>
    </location>
</feature>
<dbReference type="SMART" id="SM01169">
    <property type="entry name" value="DUF1943"/>
    <property type="match status" value="1"/>
</dbReference>
<evidence type="ECO:0000259" key="6">
    <source>
        <dbReference type="PROSITE" id="PS51211"/>
    </source>
</evidence>
<evidence type="ECO:0000256" key="2">
    <source>
        <dbReference type="ARBA" id="ARBA00022761"/>
    </source>
</evidence>
<organism evidence="8 9">
    <name type="scientific">Porites evermanni</name>
    <dbReference type="NCBI Taxonomy" id="104178"/>
    <lineage>
        <taxon>Eukaryota</taxon>
        <taxon>Metazoa</taxon>
        <taxon>Cnidaria</taxon>
        <taxon>Anthozoa</taxon>
        <taxon>Hexacorallia</taxon>
        <taxon>Scleractinia</taxon>
        <taxon>Fungiina</taxon>
        <taxon>Poritidae</taxon>
        <taxon>Porites</taxon>
    </lineage>
</organism>
<dbReference type="PROSITE" id="PS51233">
    <property type="entry name" value="VWFD"/>
    <property type="match status" value="1"/>
</dbReference>
<dbReference type="InterPro" id="IPR001747">
    <property type="entry name" value="Vitellogenin_N"/>
</dbReference>
<feature type="non-terminal residue" evidence="8">
    <location>
        <position position="1"/>
    </location>
</feature>
<protein>
    <recommendedName>
        <fullName evidence="10">Vitellogenin</fullName>
    </recommendedName>
</protein>
<feature type="domain" description="Vitellogenin" evidence="6">
    <location>
        <begin position="1"/>
        <end position="599"/>
    </location>
</feature>
<name>A0ABN8LVV3_9CNID</name>
<sequence>QIKKPLLYEVNGTSCSFDSLKISPVSADLTPWLEEPIKFDFKAGKVGKIYCKENEPEYILNIKRGILAMFHHNFTKPDPADKYDPRMYKNWEYGAHGLCENLYDVEYQFSQETDKTQAMKLSKTLNLNNCTGKPHVFTNIPGIRCLSKRCDRVEEPLKISISSSCNILGQESKFVVKSCETTGEYIFAPTQMKGTAVTTVKQNLKFKEVKAGLEQYSIPTANPRTLEMTGYDDHTVLTEKQKTEFVTKTFKMIDLLIKSVEKKDWKAYIFTSLVELLRKADEDTLSQIWDHCSSDEQQRPWLLEALPFVYKQEVFKLIKEKILSKDLKVNEAVPVLRGLALTTNPTEPMCRDISNVCFHSDVQENETLKKTCYLTLGALLFEHSKIAKSPKLLHDIALELKNRLRIADYQEKIIIVKTMGNFGHKTLDQPLLDIIRDNNNKLELRVSAVYALRRIAPQIPQKVLPVLLQIFRQVDTDGELRMACFVVICDTKPGPAVFNMIVKHLYYERTNQVRSFVVSYIRGMTKSRYPCDEKMAKTARFALKMLRTRFALQRLRVGKIDFHSSKWLHLGEYSEKVRTLPTPYSKLLWSQNQRLHNSRVILHTIGITGAGETNIYCFYFHCKTGVRGEGIQELVKRLVGPKGHYSGKNKLFDKEIREIKKMLPITELEREKTKGSFYFKVLGKELMYNYFTYEDVKELIEDGVIRVDNNLKDILKKGKKMNLTKVMIPVEIKVVQPSCMGIPLKFTLQSVLFIRLNTTIKAEVEPKFFFPLPDQLTLNGKINVSILHSTWGKMKICLPQLETGSKMKLNVNVTTGVSGRLQCKIKDHSYTTEIDLPQHQQQILSTDKQGFTFLMYTKPVKGSKDWQSLYRSTKLDGFEIGEVAQVLYIIGRRHDPGHHRYANWTLKAASGKYLTVNEQNELILSDQPTIFKVFFVGRSRAFVKLYVSGKGFVKVKPDSKGCLETVKDRRYPKLFKISPVKGTGHVRLATFVFIHPTDKSRTPIEWTKTTAPMNTDEVVLFKHLIEDMKPETGYEEKWRYLSDDIPSGLDRFHPRHMKLVFITPVEGKVCLRPNKTDETVFTVKRYHTNSSEVCYGEQIIGMEVCLSGEHIQPSVPHPPVFPFSGPTNFNISLKPGKNPARAIQFKFGRRERYDDEFKSWKAGMYLLGTKPEKKVEARISYDVINKKSDIIVDVHNMLPWLKKVCITSHVIKDDEAWFYLKFGKNCSEYQVRSAFTIKEPGRREVEVVTVYNQLPYPVVKIFYQLFLTFTRRYRDRLSDYQIMKSERNAVKFLVKFKTEQLVDLELIMPSRKLMMNDVRIKTHGFIPHGNPMMQLVSSPVCTVDHDSFRTFDDVEFQYSLPDSCVHVLTKDCTKNNSFLVLVSKEAGKPHQKIIELFVQRQKIRVEYISNGSYQIQINGKILDKGIRKFQLKSIATILEDSKKEEVRVLCEIGLQLVIVRGTKIDVQVSPYFFNRTCGMCGDFNAEQYLDLKTPRGRPYINPDKIKYGHMWMVPEYTCTKAGCHLKKEFVQIRKEINSTSNDCYPISPVLRCHEECEATKSQLTPFPMTCVETGSSQSLKIFKGIEKRTLDLTGSDVYFTENLIEHTDCDCSVCGQ</sequence>
<evidence type="ECO:0000256" key="4">
    <source>
        <dbReference type="ARBA" id="ARBA00023180"/>
    </source>
</evidence>
<evidence type="ECO:0000256" key="5">
    <source>
        <dbReference type="PROSITE-ProRule" id="PRU00557"/>
    </source>
</evidence>
<reference evidence="8 9" key="1">
    <citation type="submission" date="2022-05" db="EMBL/GenBank/DDBJ databases">
        <authorList>
            <consortium name="Genoscope - CEA"/>
            <person name="William W."/>
        </authorList>
    </citation>
    <scope>NUCLEOTIDE SEQUENCE [LARGE SCALE GENOMIC DNA]</scope>
</reference>
<dbReference type="InterPro" id="IPR015816">
    <property type="entry name" value="Vitellinogen_b-sht_N"/>
</dbReference>
<dbReference type="Proteomes" id="UP001159427">
    <property type="component" value="Unassembled WGS sequence"/>
</dbReference>
<keyword evidence="4" id="KW-0325">Glycoprotein</keyword>
<dbReference type="SMART" id="SM00638">
    <property type="entry name" value="LPD_N"/>
    <property type="match status" value="1"/>
</dbReference>
<dbReference type="EMBL" id="CALNXI010000124">
    <property type="protein sequence ID" value="CAH3019709.1"/>
    <property type="molecule type" value="Genomic_DNA"/>
</dbReference>
<evidence type="ECO:0000313" key="8">
    <source>
        <dbReference type="EMBL" id="CAH3019709.1"/>
    </source>
</evidence>
<evidence type="ECO:0000256" key="3">
    <source>
        <dbReference type="ARBA" id="ARBA00023157"/>
    </source>
</evidence>
<dbReference type="Gene3D" id="1.25.10.20">
    <property type="entry name" value="Vitellinogen, superhelical"/>
    <property type="match status" value="1"/>
</dbReference>
<dbReference type="Pfam" id="PF01347">
    <property type="entry name" value="Vitellogenin_N"/>
    <property type="match status" value="1"/>
</dbReference>
<keyword evidence="1" id="KW-0732">Signal</keyword>
<dbReference type="SUPFAM" id="SSF48431">
    <property type="entry name" value="Lipovitellin-phosvitin complex, superhelical domain"/>
    <property type="match status" value="1"/>
</dbReference>
<dbReference type="Pfam" id="PF09172">
    <property type="entry name" value="Vit_open_b-sht"/>
    <property type="match status" value="1"/>
</dbReference>
<evidence type="ECO:0000259" key="7">
    <source>
        <dbReference type="PROSITE" id="PS51233"/>
    </source>
</evidence>
<dbReference type="PANTHER" id="PTHR23345:SF15">
    <property type="entry name" value="VITELLOGENIN 1-RELATED"/>
    <property type="match status" value="1"/>
</dbReference>